<dbReference type="EMBL" id="JAXOVW010000207">
    <property type="protein sequence ID" value="MDZ5610674.1"/>
    <property type="molecule type" value="Genomic_DNA"/>
</dbReference>
<dbReference type="InterPro" id="IPR050066">
    <property type="entry name" value="UvrABC_protein_C"/>
</dbReference>
<dbReference type="InterPro" id="IPR035901">
    <property type="entry name" value="GIY-YIG_endonuc_sf"/>
</dbReference>
<gene>
    <name evidence="3" type="ORF">U2I54_27695</name>
</gene>
<keyword evidence="3" id="KW-0378">Hydrolase</keyword>
<evidence type="ECO:0000313" key="3">
    <source>
        <dbReference type="EMBL" id="MDZ5610674.1"/>
    </source>
</evidence>
<accession>A0ABU5K4R6</accession>
<feature type="coiled-coil region" evidence="1">
    <location>
        <begin position="133"/>
        <end position="185"/>
    </location>
</feature>
<sequence>MSELHFMSLEELNNELNKSDSGVYLLTDYNDNIVYVGKAFSIKSRVLAHFNSYSNTKEYAHLFNKVAYLIEDSLLKRSLLQITYMIKYKTVLNKEVQKEFPELYTQYIKQTNKKCKSVTMLLEIDEAREIGKIENVAKNIEKRKRQEVKLQKNETEKQHQSALELKELQEKRTRERNKLKNDLVKLVGGKTMFYDIISLLDNGYNHHVLAKVLSIELQTLITIKEHRNDFRIPRNHKRMIKHQDIMYALSGKKNLRNPRLNH</sequence>
<dbReference type="SMART" id="SM00465">
    <property type="entry name" value="GIYc"/>
    <property type="match status" value="1"/>
</dbReference>
<evidence type="ECO:0000313" key="4">
    <source>
        <dbReference type="Proteomes" id="UP001291930"/>
    </source>
</evidence>
<keyword evidence="3" id="KW-0540">Nuclease</keyword>
<dbReference type="Gene3D" id="3.40.1440.10">
    <property type="entry name" value="GIY-YIG endonuclease"/>
    <property type="match status" value="1"/>
</dbReference>
<proteinExistence type="predicted"/>
<evidence type="ECO:0000259" key="2">
    <source>
        <dbReference type="PROSITE" id="PS50164"/>
    </source>
</evidence>
<dbReference type="PROSITE" id="PS50164">
    <property type="entry name" value="GIY_YIG"/>
    <property type="match status" value="1"/>
</dbReference>
<name>A0ABU5K4R6_9BACI</name>
<dbReference type="GO" id="GO:0004519">
    <property type="term" value="F:endonuclease activity"/>
    <property type="evidence" value="ECO:0007669"/>
    <property type="project" value="UniProtKB-KW"/>
</dbReference>
<feature type="domain" description="GIY-YIG" evidence="2">
    <location>
        <begin position="19"/>
        <end position="94"/>
    </location>
</feature>
<keyword evidence="1" id="KW-0175">Coiled coil</keyword>
<comment type="caution">
    <text evidence="3">The sequence shown here is derived from an EMBL/GenBank/DDBJ whole genome shotgun (WGS) entry which is preliminary data.</text>
</comment>
<dbReference type="Proteomes" id="UP001291930">
    <property type="component" value="Unassembled WGS sequence"/>
</dbReference>
<dbReference type="PANTHER" id="PTHR30562:SF1">
    <property type="entry name" value="UVRABC SYSTEM PROTEIN C"/>
    <property type="match status" value="1"/>
</dbReference>
<keyword evidence="4" id="KW-1185">Reference proteome</keyword>
<dbReference type="InterPro" id="IPR000305">
    <property type="entry name" value="GIY-YIG_endonuc"/>
</dbReference>
<reference evidence="4" key="1">
    <citation type="submission" date="2023-11" db="EMBL/GenBank/DDBJ databases">
        <title>Genome Sequence of Bacillus pseudomycoides stain BUPM19.</title>
        <authorList>
            <person name="Farhat A."/>
        </authorList>
    </citation>
    <scope>NUCLEOTIDE SEQUENCE [LARGE SCALE GENOMIC DNA]</scope>
    <source>
        <strain evidence="4">BUPM19</strain>
    </source>
</reference>
<protein>
    <submittedName>
        <fullName evidence="3">Nucleotide excision repair endonuclease</fullName>
    </submittedName>
</protein>
<keyword evidence="3" id="KW-0255">Endonuclease</keyword>
<dbReference type="SUPFAM" id="SSF82771">
    <property type="entry name" value="GIY-YIG endonuclease"/>
    <property type="match status" value="1"/>
</dbReference>
<dbReference type="PANTHER" id="PTHR30562">
    <property type="entry name" value="UVRC/OXIDOREDUCTASE"/>
    <property type="match status" value="1"/>
</dbReference>
<organism evidence="3 4">
    <name type="scientific">Bacillus bingmayongensis</name>
    <dbReference type="NCBI Taxonomy" id="1150157"/>
    <lineage>
        <taxon>Bacteria</taxon>
        <taxon>Bacillati</taxon>
        <taxon>Bacillota</taxon>
        <taxon>Bacilli</taxon>
        <taxon>Bacillales</taxon>
        <taxon>Bacillaceae</taxon>
        <taxon>Bacillus</taxon>
    </lineage>
</organism>
<evidence type="ECO:0000256" key="1">
    <source>
        <dbReference type="SAM" id="Coils"/>
    </source>
</evidence>
<dbReference type="RefSeq" id="WP_374219843.1">
    <property type="nucleotide sequence ID" value="NZ_JAXOVW010000207.1"/>
</dbReference>